<gene>
    <name evidence="1" type="ORF">PCOR1329_LOCUS48342</name>
</gene>
<dbReference type="Proteomes" id="UP001189429">
    <property type="component" value="Unassembled WGS sequence"/>
</dbReference>
<sequence length="164" mass="18178">MWMDALTRGVENLIIFESDGFPSCLESQYIGGNATDFNDLVSALPSAAPEGWHIILLDKGVFGAEPGAAPVGVIRPTSSDGSRSRAYTLIPWKGHDVAGAAAYMVSRRFLEWFPEEIHARGLVMVDAWINWKCKNKQAQNPNPLRCYSYVVEATDEAKARAKWF</sequence>
<evidence type="ECO:0000313" key="1">
    <source>
        <dbReference type="EMBL" id="CAK0858738.1"/>
    </source>
</evidence>
<protein>
    <submittedName>
        <fullName evidence="1">Uncharacterized protein</fullName>
    </submittedName>
</protein>
<comment type="caution">
    <text evidence="1">The sequence shown here is derived from an EMBL/GenBank/DDBJ whole genome shotgun (WGS) entry which is preliminary data.</text>
</comment>
<keyword evidence="2" id="KW-1185">Reference proteome</keyword>
<evidence type="ECO:0000313" key="2">
    <source>
        <dbReference type="Proteomes" id="UP001189429"/>
    </source>
</evidence>
<accession>A0ABN9UGI4</accession>
<reference evidence="1" key="1">
    <citation type="submission" date="2023-10" db="EMBL/GenBank/DDBJ databases">
        <authorList>
            <person name="Chen Y."/>
            <person name="Shah S."/>
            <person name="Dougan E. K."/>
            <person name="Thang M."/>
            <person name="Chan C."/>
        </authorList>
    </citation>
    <scope>NUCLEOTIDE SEQUENCE [LARGE SCALE GENOMIC DNA]</scope>
</reference>
<name>A0ABN9UGI4_9DINO</name>
<dbReference type="EMBL" id="CAUYUJ010015837">
    <property type="protein sequence ID" value="CAK0858738.1"/>
    <property type="molecule type" value="Genomic_DNA"/>
</dbReference>
<proteinExistence type="predicted"/>
<organism evidence="1 2">
    <name type="scientific">Prorocentrum cordatum</name>
    <dbReference type="NCBI Taxonomy" id="2364126"/>
    <lineage>
        <taxon>Eukaryota</taxon>
        <taxon>Sar</taxon>
        <taxon>Alveolata</taxon>
        <taxon>Dinophyceae</taxon>
        <taxon>Prorocentrales</taxon>
        <taxon>Prorocentraceae</taxon>
        <taxon>Prorocentrum</taxon>
    </lineage>
</organism>